<evidence type="ECO:0000313" key="2">
    <source>
        <dbReference type="Proteomes" id="UP000634136"/>
    </source>
</evidence>
<reference evidence="1" key="1">
    <citation type="submission" date="2020-09" db="EMBL/GenBank/DDBJ databases">
        <title>Genome-Enabled Discovery of Anthraquinone Biosynthesis in Senna tora.</title>
        <authorList>
            <person name="Kang S.-H."/>
            <person name="Pandey R.P."/>
            <person name="Lee C.-M."/>
            <person name="Sim J.-S."/>
            <person name="Jeong J.-T."/>
            <person name="Choi B.-S."/>
            <person name="Jung M."/>
            <person name="Ginzburg D."/>
            <person name="Zhao K."/>
            <person name="Won S.Y."/>
            <person name="Oh T.-J."/>
            <person name="Yu Y."/>
            <person name="Kim N.-H."/>
            <person name="Lee O.R."/>
            <person name="Lee T.-H."/>
            <person name="Bashyal P."/>
            <person name="Kim T.-S."/>
            <person name="Lee W.-H."/>
            <person name="Kawkins C."/>
            <person name="Kim C.-K."/>
            <person name="Kim J.S."/>
            <person name="Ahn B.O."/>
            <person name="Rhee S.Y."/>
            <person name="Sohng J.K."/>
        </authorList>
    </citation>
    <scope>NUCLEOTIDE SEQUENCE</scope>
    <source>
        <tissue evidence="1">Leaf</tissue>
    </source>
</reference>
<name>A0A834U1L7_9FABA</name>
<sequence length="225" mass="23689">MAPTLTLSGLPPYLSPQNLNPCPHERAVAVLLIEEPIVHVPRDLNGNPIHFHSLIPSEFPLQSLNLQYPFAIHTETEPRVVPLTATTIDLNLSHSTSEFGSGGVHLVGDDMFPLENEKLGGVGLPCFGSGVGFLGGIADQEDHLLVEDEGDVEGGEGFRARAEFGLGNVPEDVGVGGDLLGAVLFPEEEGLDVEVERGRGGIGGVEVEMEGATQNGARPCEGNEG</sequence>
<dbReference type="EMBL" id="JAAIUW010000005">
    <property type="protein sequence ID" value="KAF7830335.1"/>
    <property type="molecule type" value="Genomic_DNA"/>
</dbReference>
<dbReference type="Proteomes" id="UP000634136">
    <property type="component" value="Unassembled WGS sequence"/>
</dbReference>
<proteinExistence type="predicted"/>
<dbReference type="AlphaFoldDB" id="A0A834U1L7"/>
<protein>
    <submittedName>
        <fullName evidence="1">Uncharacterized protein</fullName>
    </submittedName>
</protein>
<comment type="caution">
    <text evidence="1">The sequence shown here is derived from an EMBL/GenBank/DDBJ whole genome shotgun (WGS) entry which is preliminary data.</text>
</comment>
<gene>
    <name evidence="1" type="ORF">G2W53_012668</name>
</gene>
<organism evidence="1 2">
    <name type="scientific">Senna tora</name>
    <dbReference type="NCBI Taxonomy" id="362788"/>
    <lineage>
        <taxon>Eukaryota</taxon>
        <taxon>Viridiplantae</taxon>
        <taxon>Streptophyta</taxon>
        <taxon>Embryophyta</taxon>
        <taxon>Tracheophyta</taxon>
        <taxon>Spermatophyta</taxon>
        <taxon>Magnoliopsida</taxon>
        <taxon>eudicotyledons</taxon>
        <taxon>Gunneridae</taxon>
        <taxon>Pentapetalae</taxon>
        <taxon>rosids</taxon>
        <taxon>fabids</taxon>
        <taxon>Fabales</taxon>
        <taxon>Fabaceae</taxon>
        <taxon>Caesalpinioideae</taxon>
        <taxon>Cassia clade</taxon>
        <taxon>Senna</taxon>
    </lineage>
</organism>
<keyword evidence="2" id="KW-1185">Reference proteome</keyword>
<evidence type="ECO:0000313" key="1">
    <source>
        <dbReference type="EMBL" id="KAF7830335.1"/>
    </source>
</evidence>
<accession>A0A834U1L7</accession>